<evidence type="ECO:0000256" key="5">
    <source>
        <dbReference type="SAM" id="MobiDB-lite"/>
    </source>
</evidence>
<gene>
    <name evidence="9" type="ORF">Ato02nite_017640</name>
</gene>
<feature type="region of interest" description="Disordered" evidence="5">
    <location>
        <begin position="1"/>
        <end position="31"/>
    </location>
</feature>
<sequence>MRTTTFAPTSAFRPEAAAQQRSTDRTEEDERAGRLTLALSALPPSHPDRPSLREQVIEAWLPMAYRLARRYARQGDMVDDLRQTATIGLIKAVDRFDADRGIEFVGFAIPTITGEIKRYFRDRTWFVRAPRRLQEMRLAIGHAQLELGQTLGRSPTVADLAAHLNASEEEILEGLESGYAYRAVSFSMPIGDESGFELGDTLGAQEDGYDLVELNVALPPAMACLTDRERRIIAMRFYGNLTQTAIAEQIGVSQMHISRILAGALVKLRRQLTETG</sequence>
<dbReference type="Pfam" id="PF04539">
    <property type="entry name" value="Sigma70_r3"/>
    <property type="match status" value="1"/>
</dbReference>
<evidence type="ECO:0000259" key="6">
    <source>
        <dbReference type="Pfam" id="PF04539"/>
    </source>
</evidence>
<dbReference type="Proteomes" id="UP000677082">
    <property type="component" value="Unassembled WGS sequence"/>
</dbReference>
<comment type="caution">
    <text evidence="9">The sequence shown here is derived from an EMBL/GenBank/DDBJ whole genome shotgun (WGS) entry which is preliminary data.</text>
</comment>
<dbReference type="Gene3D" id="1.20.120.1810">
    <property type="match status" value="1"/>
</dbReference>
<dbReference type="Pfam" id="PF04545">
    <property type="entry name" value="Sigma70_r4"/>
    <property type="match status" value="1"/>
</dbReference>
<evidence type="ECO:0000256" key="2">
    <source>
        <dbReference type="ARBA" id="ARBA00023082"/>
    </source>
</evidence>
<dbReference type="NCBIfam" id="TIGR02980">
    <property type="entry name" value="SigBFG"/>
    <property type="match status" value="1"/>
</dbReference>
<keyword evidence="4" id="KW-0804">Transcription</keyword>
<dbReference type="GO" id="GO:0003677">
    <property type="term" value="F:DNA binding"/>
    <property type="evidence" value="ECO:0007669"/>
    <property type="project" value="UniProtKB-KW"/>
</dbReference>
<dbReference type="SUPFAM" id="SSF88659">
    <property type="entry name" value="Sigma3 and sigma4 domains of RNA polymerase sigma factors"/>
    <property type="match status" value="2"/>
</dbReference>
<reference evidence="9 10" key="1">
    <citation type="submission" date="2021-03" db="EMBL/GenBank/DDBJ databases">
        <title>Whole genome shotgun sequence of Actinoplanes toevensis NBRC 105298.</title>
        <authorList>
            <person name="Komaki H."/>
            <person name="Tamura T."/>
        </authorList>
    </citation>
    <scope>NUCLEOTIDE SEQUENCE [LARGE SCALE GENOMIC DNA]</scope>
    <source>
        <strain evidence="9 10">NBRC 105298</strain>
    </source>
</reference>
<dbReference type="InterPro" id="IPR013325">
    <property type="entry name" value="RNA_pol_sigma_r2"/>
</dbReference>
<dbReference type="PRINTS" id="PR00046">
    <property type="entry name" value="SIGMA70FCT"/>
</dbReference>
<dbReference type="GO" id="GO:0016987">
    <property type="term" value="F:sigma factor activity"/>
    <property type="evidence" value="ECO:0007669"/>
    <property type="project" value="UniProtKB-KW"/>
</dbReference>
<dbReference type="GO" id="GO:0006352">
    <property type="term" value="P:DNA-templated transcription initiation"/>
    <property type="evidence" value="ECO:0007669"/>
    <property type="project" value="InterPro"/>
</dbReference>
<dbReference type="RefSeq" id="WP_213005929.1">
    <property type="nucleotide sequence ID" value="NZ_BOQN01000022.1"/>
</dbReference>
<evidence type="ECO:0000313" key="10">
    <source>
        <dbReference type="Proteomes" id="UP000677082"/>
    </source>
</evidence>
<evidence type="ECO:0000256" key="1">
    <source>
        <dbReference type="ARBA" id="ARBA00023015"/>
    </source>
</evidence>
<keyword evidence="2" id="KW-0731">Sigma factor</keyword>
<keyword evidence="1" id="KW-0805">Transcription regulation</keyword>
<evidence type="ECO:0000259" key="8">
    <source>
        <dbReference type="Pfam" id="PF04545"/>
    </source>
</evidence>
<dbReference type="Pfam" id="PF04542">
    <property type="entry name" value="Sigma70_r2"/>
    <property type="match status" value="1"/>
</dbReference>
<evidence type="ECO:0000256" key="4">
    <source>
        <dbReference type="ARBA" id="ARBA00023163"/>
    </source>
</evidence>
<name>A0A919T8D9_9ACTN</name>
<dbReference type="InterPro" id="IPR007630">
    <property type="entry name" value="RNA_pol_sigma70_r4"/>
</dbReference>
<dbReference type="EMBL" id="BOQN01000022">
    <property type="protein sequence ID" value="GIM89971.1"/>
    <property type="molecule type" value="Genomic_DNA"/>
</dbReference>
<keyword evidence="10" id="KW-1185">Reference proteome</keyword>
<keyword evidence="3" id="KW-0238">DNA-binding</keyword>
<dbReference type="InterPro" id="IPR014322">
    <property type="entry name" value="RNA_pol_sigma-B/F/G"/>
</dbReference>
<dbReference type="Gene3D" id="1.10.10.10">
    <property type="entry name" value="Winged helix-like DNA-binding domain superfamily/Winged helix DNA-binding domain"/>
    <property type="match status" value="2"/>
</dbReference>
<evidence type="ECO:0000313" key="9">
    <source>
        <dbReference type="EMBL" id="GIM89971.1"/>
    </source>
</evidence>
<dbReference type="SUPFAM" id="SSF88946">
    <property type="entry name" value="Sigma2 domain of RNA polymerase sigma factors"/>
    <property type="match status" value="1"/>
</dbReference>
<proteinExistence type="predicted"/>
<dbReference type="PANTHER" id="PTHR30385:SF4">
    <property type="entry name" value="RNA POLYMERASE SIGMA-E FACTOR"/>
    <property type="match status" value="1"/>
</dbReference>
<feature type="domain" description="RNA polymerase sigma-70 region 3" evidence="6">
    <location>
        <begin position="140"/>
        <end position="203"/>
    </location>
</feature>
<protein>
    <recommendedName>
        <fullName evidence="11">RNA polymerase sigma factor</fullName>
    </recommendedName>
</protein>
<evidence type="ECO:0000256" key="3">
    <source>
        <dbReference type="ARBA" id="ARBA00023125"/>
    </source>
</evidence>
<dbReference type="InterPro" id="IPR013324">
    <property type="entry name" value="RNA_pol_sigma_r3/r4-like"/>
</dbReference>
<accession>A0A919T8D9</accession>
<dbReference type="InterPro" id="IPR007627">
    <property type="entry name" value="RNA_pol_sigma70_r2"/>
</dbReference>
<dbReference type="CDD" id="cd06171">
    <property type="entry name" value="Sigma70_r4"/>
    <property type="match status" value="1"/>
</dbReference>
<evidence type="ECO:0008006" key="11">
    <source>
        <dbReference type="Google" id="ProtNLM"/>
    </source>
</evidence>
<organism evidence="9 10">
    <name type="scientific">Paractinoplanes toevensis</name>
    <dbReference type="NCBI Taxonomy" id="571911"/>
    <lineage>
        <taxon>Bacteria</taxon>
        <taxon>Bacillati</taxon>
        <taxon>Actinomycetota</taxon>
        <taxon>Actinomycetes</taxon>
        <taxon>Micromonosporales</taxon>
        <taxon>Micromonosporaceae</taxon>
        <taxon>Paractinoplanes</taxon>
    </lineage>
</organism>
<dbReference type="AlphaFoldDB" id="A0A919T8D9"/>
<feature type="domain" description="RNA polymerase sigma-70 region 4" evidence="8">
    <location>
        <begin position="221"/>
        <end position="269"/>
    </location>
</feature>
<dbReference type="InterPro" id="IPR014284">
    <property type="entry name" value="RNA_pol_sigma-70_dom"/>
</dbReference>
<dbReference type="InterPro" id="IPR007624">
    <property type="entry name" value="RNA_pol_sigma70_r3"/>
</dbReference>
<dbReference type="NCBIfam" id="TIGR02937">
    <property type="entry name" value="sigma70-ECF"/>
    <property type="match status" value="1"/>
</dbReference>
<dbReference type="PANTHER" id="PTHR30385">
    <property type="entry name" value="SIGMA FACTOR F FLAGELLAR"/>
    <property type="match status" value="1"/>
</dbReference>
<dbReference type="InterPro" id="IPR000943">
    <property type="entry name" value="RNA_pol_sigma70"/>
</dbReference>
<feature type="domain" description="RNA polymerase sigma-70 region 2" evidence="7">
    <location>
        <begin position="57"/>
        <end position="125"/>
    </location>
</feature>
<evidence type="ECO:0000259" key="7">
    <source>
        <dbReference type="Pfam" id="PF04542"/>
    </source>
</evidence>
<dbReference type="InterPro" id="IPR036388">
    <property type="entry name" value="WH-like_DNA-bd_sf"/>
</dbReference>